<keyword evidence="3" id="KW-1185">Reference proteome</keyword>
<protein>
    <submittedName>
        <fullName evidence="2">Lipid A deacylase LpxR family protein</fullName>
    </submittedName>
</protein>
<accession>A0A4S2HBK0</accession>
<keyword evidence="1" id="KW-0732">Signal</keyword>
<dbReference type="Gene3D" id="2.40.128.140">
    <property type="entry name" value="Outer membrane protein"/>
    <property type="match status" value="1"/>
</dbReference>
<comment type="caution">
    <text evidence="2">The sequence shown here is derived from an EMBL/GenBank/DDBJ whole genome shotgun (WGS) entry which is preliminary data.</text>
</comment>
<gene>
    <name evidence="2" type="ORF">E5162_07320</name>
</gene>
<dbReference type="EMBL" id="SRXV01000002">
    <property type="protein sequence ID" value="TGY92872.1"/>
    <property type="molecule type" value="Genomic_DNA"/>
</dbReference>
<dbReference type="Proteomes" id="UP000305451">
    <property type="component" value="Unassembled WGS sequence"/>
</dbReference>
<dbReference type="InterPro" id="IPR018707">
    <property type="entry name" value="LpxR"/>
</dbReference>
<dbReference type="RefSeq" id="WP_135944440.1">
    <property type="nucleotide sequence ID" value="NZ_BMEI01000002.1"/>
</dbReference>
<proteinExistence type="predicted"/>
<feature type="signal peptide" evidence="1">
    <location>
        <begin position="1"/>
        <end position="22"/>
    </location>
</feature>
<dbReference type="InterPro" id="IPR037107">
    <property type="entry name" value="Put_OMP_sf"/>
</dbReference>
<dbReference type="AlphaFoldDB" id="A0A4S2HBK0"/>
<dbReference type="Pfam" id="PF09982">
    <property type="entry name" value="LpxR"/>
    <property type="match status" value="1"/>
</dbReference>
<sequence length="337" mass="36162">MRFPVRAALAVLAFCAVPAALAEEGEGEQRRGVPEGSVVSLVVENDYFVRSDDNYTNGLRLEVVSAADRVHPWLRELAKFHPLIDLESTDLREGFTLSHAIYTPDDISLAVPPEDSHPYAGYLGLSGFASARSLTTERTLTVEIGLVGPAAGGEFVQANWHRLIDGEEPAGWDTQLGNELVFAVSGQRLQRFQGPRILGLQTDLIGHAGATLGTLRTSASAGATLRIGTDLSSDFAPPRIRPALAPSSLFVPSSGIGGYIFAGFGGFLVGKDVFLDGNTFSDSRSVEKRYLTGDFQAGGVLRVARYRLSLTYVVRSEQFVGQQASDSFGAISLSYAF</sequence>
<reference evidence="2 3" key="1">
    <citation type="journal article" date="2013" name="Int. J. Syst. Evol. Microbiol.">
        <title>Marinicauda pacifica gen. nov., sp. nov., a prosthecate alphaproteobacterium of the family Hyphomonadaceae isolated from deep seawater.</title>
        <authorList>
            <person name="Zhang X.Y."/>
            <person name="Li G.W."/>
            <person name="Wang C.S."/>
            <person name="Zhang Y.J."/>
            <person name="Xu X.W."/>
            <person name="Li H."/>
            <person name="Liu A."/>
            <person name="Liu C."/>
            <person name="Xie B.B."/>
            <person name="Qin Q.L."/>
            <person name="Xu Z."/>
            <person name="Chen X.L."/>
            <person name="Zhou B.C."/>
            <person name="Zhang Y.Z."/>
        </authorList>
    </citation>
    <scope>NUCLEOTIDE SEQUENCE [LARGE SCALE GENOMIC DNA]</scope>
    <source>
        <strain evidence="2 3">P-1 km-3</strain>
    </source>
</reference>
<organism evidence="2 3">
    <name type="scientific">Marinicauda pacifica</name>
    <dbReference type="NCBI Taxonomy" id="1133559"/>
    <lineage>
        <taxon>Bacteria</taxon>
        <taxon>Pseudomonadati</taxon>
        <taxon>Pseudomonadota</taxon>
        <taxon>Alphaproteobacteria</taxon>
        <taxon>Maricaulales</taxon>
        <taxon>Maricaulaceae</taxon>
        <taxon>Marinicauda</taxon>
    </lineage>
</organism>
<feature type="chain" id="PRO_5020996726" evidence="1">
    <location>
        <begin position="23"/>
        <end position="337"/>
    </location>
</feature>
<evidence type="ECO:0000313" key="3">
    <source>
        <dbReference type="Proteomes" id="UP000305451"/>
    </source>
</evidence>
<dbReference type="OrthoDB" id="9776275at2"/>
<evidence type="ECO:0000256" key="1">
    <source>
        <dbReference type="SAM" id="SignalP"/>
    </source>
</evidence>
<evidence type="ECO:0000313" key="2">
    <source>
        <dbReference type="EMBL" id="TGY92872.1"/>
    </source>
</evidence>
<name>A0A4S2HBK0_9PROT</name>